<evidence type="ECO:0000313" key="1">
    <source>
        <dbReference type="EMBL" id="MBW87921.1"/>
    </source>
</evidence>
<organism evidence="1">
    <name type="scientific">Rhizophora mucronata</name>
    <name type="common">Asiatic mangrove</name>
    <dbReference type="NCBI Taxonomy" id="61149"/>
    <lineage>
        <taxon>Eukaryota</taxon>
        <taxon>Viridiplantae</taxon>
        <taxon>Streptophyta</taxon>
        <taxon>Embryophyta</taxon>
        <taxon>Tracheophyta</taxon>
        <taxon>Spermatophyta</taxon>
        <taxon>Magnoliopsida</taxon>
        <taxon>eudicotyledons</taxon>
        <taxon>Gunneridae</taxon>
        <taxon>Pentapetalae</taxon>
        <taxon>rosids</taxon>
        <taxon>fabids</taxon>
        <taxon>Malpighiales</taxon>
        <taxon>Rhizophoraceae</taxon>
        <taxon>Rhizophora</taxon>
    </lineage>
</organism>
<accession>A0A2P2J355</accession>
<proteinExistence type="predicted"/>
<sequence>MDPVSSLHCCHNLAKI</sequence>
<dbReference type="EMBL" id="GGEC01007438">
    <property type="protein sequence ID" value="MBW87921.1"/>
    <property type="molecule type" value="Transcribed_RNA"/>
</dbReference>
<dbReference type="AlphaFoldDB" id="A0A2P2J355"/>
<name>A0A2P2J355_RHIMU</name>
<protein>
    <submittedName>
        <fullName evidence="1">Uncharacterized protein</fullName>
    </submittedName>
</protein>
<reference evidence="1" key="1">
    <citation type="submission" date="2018-02" db="EMBL/GenBank/DDBJ databases">
        <title>Rhizophora mucronata_Transcriptome.</title>
        <authorList>
            <person name="Meera S.P."/>
            <person name="Sreeshan A."/>
            <person name="Augustine A."/>
        </authorList>
    </citation>
    <scope>NUCLEOTIDE SEQUENCE</scope>
    <source>
        <tissue evidence="1">Leaf</tissue>
    </source>
</reference>